<name>A0A0F9MRT1_9ZZZZ</name>
<reference evidence="1" key="1">
    <citation type="journal article" date="2015" name="Nature">
        <title>Complex archaea that bridge the gap between prokaryotes and eukaryotes.</title>
        <authorList>
            <person name="Spang A."/>
            <person name="Saw J.H."/>
            <person name="Jorgensen S.L."/>
            <person name="Zaremba-Niedzwiedzka K."/>
            <person name="Martijn J."/>
            <person name="Lind A.E."/>
            <person name="van Eijk R."/>
            <person name="Schleper C."/>
            <person name="Guy L."/>
            <person name="Ettema T.J."/>
        </authorList>
    </citation>
    <scope>NUCLEOTIDE SEQUENCE</scope>
</reference>
<dbReference type="AlphaFoldDB" id="A0A0F9MRT1"/>
<protein>
    <submittedName>
        <fullName evidence="1">Uncharacterized protein</fullName>
    </submittedName>
</protein>
<dbReference type="EMBL" id="LAZR01009557">
    <property type="protein sequence ID" value="KKM71907.1"/>
    <property type="molecule type" value="Genomic_DNA"/>
</dbReference>
<comment type="caution">
    <text evidence="1">The sequence shown here is derived from an EMBL/GenBank/DDBJ whole genome shotgun (WGS) entry which is preliminary data.</text>
</comment>
<organism evidence="1">
    <name type="scientific">marine sediment metagenome</name>
    <dbReference type="NCBI Taxonomy" id="412755"/>
    <lineage>
        <taxon>unclassified sequences</taxon>
        <taxon>metagenomes</taxon>
        <taxon>ecological metagenomes</taxon>
    </lineage>
</organism>
<sequence length="50" mass="5619">RIKVPNAVVYDLGMQALHEKLSERNFPDLPPIDVGDLDLDALIEKTDSQE</sequence>
<feature type="non-terminal residue" evidence="1">
    <location>
        <position position="1"/>
    </location>
</feature>
<evidence type="ECO:0000313" key="1">
    <source>
        <dbReference type="EMBL" id="KKM71907.1"/>
    </source>
</evidence>
<accession>A0A0F9MRT1</accession>
<proteinExistence type="predicted"/>
<gene>
    <name evidence="1" type="ORF">LCGC14_1425790</name>
</gene>